<dbReference type="Proteomes" id="UP000069272">
    <property type="component" value="Chromosome 3L"/>
</dbReference>
<dbReference type="SMART" id="SM00369">
    <property type="entry name" value="LRR_TYP"/>
    <property type="match status" value="6"/>
</dbReference>
<dbReference type="Pfam" id="PF13855">
    <property type="entry name" value="LRR_8"/>
    <property type="match status" value="1"/>
</dbReference>
<accession>A0A182FF35</accession>
<dbReference type="InterPro" id="IPR050333">
    <property type="entry name" value="SLRP"/>
</dbReference>
<dbReference type="SUPFAM" id="SSF52058">
    <property type="entry name" value="L domain-like"/>
    <property type="match status" value="1"/>
</dbReference>
<dbReference type="EnsemblMetazoa" id="AALB005126-RA">
    <property type="protein sequence ID" value="AALB005126-PA"/>
    <property type="gene ID" value="AALB005126"/>
</dbReference>
<keyword evidence="2" id="KW-1185">Reference proteome</keyword>
<dbReference type="Gene3D" id="3.80.10.10">
    <property type="entry name" value="Ribonuclease Inhibitor"/>
    <property type="match status" value="3"/>
</dbReference>
<reference evidence="1 2" key="1">
    <citation type="journal article" date="2017" name="G3 (Bethesda)">
        <title>The Physical Genome Mapping of Anopheles albimanus Corrected Scaffold Misassemblies and Identified Interarm Rearrangements in Genus Anopheles.</title>
        <authorList>
            <person name="Artemov G.N."/>
            <person name="Peery A.N."/>
            <person name="Jiang X."/>
            <person name="Tu Z."/>
            <person name="Stegniy V.N."/>
            <person name="Sharakhova M.V."/>
            <person name="Sharakhov I.V."/>
        </authorList>
    </citation>
    <scope>NUCLEOTIDE SEQUENCE [LARGE SCALE GENOMIC DNA]</scope>
    <source>
        <strain evidence="1 2">ALBI9_A</strain>
    </source>
</reference>
<sequence>MCDGTCNASTGYFCTLNTVSLVSGGQQKLRTLLNSAKQITIIKIEHLIVPVTAAGRNLLTLATITNSIFYQRYLEAEFLVPSGAVFIELSVKNAPNLRSFIVGDECQVTILSLVQTTIDRIPPTVGTMRRLTQLRLINNKLTRLQLDVLSRTHDLLRLDVSKNQIAQLLPSSSSSSSSTGGTSAGISLVWFDLSDNWLEYIDLAMFAQLTRLEELMVARNRLVRLGSSKPALLPSLKFLHVEQNNLTSLSWDGLVHLPKLGVLLLDKNSFKDVPTSWGSLEALYALMMEDNRVQTFDLAALRPLPSLQQVYLLRNQITSVQFSGSNCDLPPLETINLSVNQIKSFNLRGCRLPYLISLMLSSNQLQLVPASVLKTELNLSVLMSLNPLRCTNLKQYTRQIISSMLSTDALMHGITTCPSGSFFIAELNRTVCCVENP</sequence>
<dbReference type="VEuPathDB" id="VectorBase:AALB20_029382"/>
<dbReference type="PANTHER" id="PTHR45712:SF22">
    <property type="entry name" value="INSULIN-LIKE GROWTH FACTOR-BINDING PROTEIN COMPLEX ACID LABILE SUBUNIT"/>
    <property type="match status" value="1"/>
</dbReference>
<dbReference type="PANTHER" id="PTHR45712">
    <property type="entry name" value="AGAP008170-PA"/>
    <property type="match status" value="1"/>
</dbReference>
<dbReference type="InterPro" id="IPR003591">
    <property type="entry name" value="Leu-rich_rpt_typical-subtyp"/>
</dbReference>
<dbReference type="InterPro" id="IPR032675">
    <property type="entry name" value="LRR_dom_sf"/>
</dbReference>
<evidence type="ECO:0008006" key="3">
    <source>
        <dbReference type="Google" id="ProtNLM"/>
    </source>
</evidence>
<proteinExistence type="predicted"/>
<dbReference type="InterPro" id="IPR001611">
    <property type="entry name" value="Leu-rich_rpt"/>
</dbReference>
<organism evidence="1 2">
    <name type="scientific">Anopheles albimanus</name>
    <name type="common">New world malaria mosquito</name>
    <dbReference type="NCBI Taxonomy" id="7167"/>
    <lineage>
        <taxon>Eukaryota</taxon>
        <taxon>Metazoa</taxon>
        <taxon>Ecdysozoa</taxon>
        <taxon>Arthropoda</taxon>
        <taxon>Hexapoda</taxon>
        <taxon>Insecta</taxon>
        <taxon>Pterygota</taxon>
        <taxon>Neoptera</taxon>
        <taxon>Endopterygota</taxon>
        <taxon>Diptera</taxon>
        <taxon>Nematocera</taxon>
        <taxon>Culicoidea</taxon>
        <taxon>Culicidae</taxon>
        <taxon>Anophelinae</taxon>
        <taxon>Anopheles</taxon>
    </lineage>
</organism>
<dbReference type="VEuPathDB" id="VectorBase:AALB005126"/>
<name>A0A182FF35_ANOAL</name>
<evidence type="ECO:0000313" key="1">
    <source>
        <dbReference type="EnsemblMetazoa" id="AALB005126-PA"/>
    </source>
</evidence>
<evidence type="ECO:0000313" key="2">
    <source>
        <dbReference type="Proteomes" id="UP000069272"/>
    </source>
</evidence>
<dbReference type="AlphaFoldDB" id="A0A182FF35"/>
<protein>
    <recommendedName>
        <fullName evidence="3">Leucine rich immune protein (Coil-less)</fullName>
    </recommendedName>
</protein>
<reference evidence="1" key="2">
    <citation type="submission" date="2022-08" db="UniProtKB">
        <authorList>
            <consortium name="EnsemblMetazoa"/>
        </authorList>
    </citation>
    <scope>IDENTIFICATION</scope>
    <source>
        <strain evidence="1">STECLA/ALBI9_A</strain>
    </source>
</reference>
<dbReference type="STRING" id="7167.A0A182FF35"/>